<protein>
    <submittedName>
        <fullName evidence="1">9908_t:CDS:1</fullName>
    </submittedName>
</protein>
<reference evidence="1" key="1">
    <citation type="submission" date="2021-06" db="EMBL/GenBank/DDBJ databases">
        <authorList>
            <person name="Kallberg Y."/>
            <person name="Tangrot J."/>
            <person name="Rosling A."/>
        </authorList>
    </citation>
    <scope>NUCLEOTIDE SEQUENCE</scope>
    <source>
        <strain evidence="1">28 12/20/2015</strain>
    </source>
</reference>
<comment type="caution">
    <text evidence="1">The sequence shown here is derived from an EMBL/GenBank/DDBJ whole genome shotgun (WGS) entry which is preliminary data.</text>
</comment>
<evidence type="ECO:0000313" key="1">
    <source>
        <dbReference type="EMBL" id="CAG8634671.1"/>
    </source>
</evidence>
<keyword evidence="2" id="KW-1185">Reference proteome</keyword>
<gene>
    <name evidence="1" type="ORF">SPELUC_LOCUS8340</name>
</gene>
<name>A0ACA9N9R6_9GLOM</name>
<organism evidence="1 2">
    <name type="scientific">Cetraspora pellucida</name>
    <dbReference type="NCBI Taxonomy" id="1433469"/>
    <lineage>
        <taxon>Eukaryota</taxon>
        <taxon>Fungi</taxon>
        <taxon>Fungi incertae sedis</taxon>
        <taxon>Mucoromycota</taxon>
        <taxon>Glomeromycotina</taxon>
        <taxon>Glomeromycetes</taxon>
        <taxon>Diversisporales</taxon>
        <taxon>Gigasporaceae</taxon>
        <taxon>Cetraspora</taxon>
    </lineage>
</organism>
<feature type="non-terminal residue" evidence="1">
    <location>
        <position position="174"/>
    </location>
</feature>
<accession>A0ACA9N9R6</accession>
<sequence>MVNCHEVLKSTLANGFGVIKFFKTMEYRFSQRDQAEKDLKKSLEEIASENGELSSKAQSILRHFDKEIIYNEKEEQHFLNLKSNIVMEHDIASNSLQIQIQKRFRETSNKCDSKKRIKIDDYFPSRSITPQTNISAVDLNPIIPSIRGGEDDEELESMTYLEEKDELTEDEFEK</sequence>
<proteinExistence type="predicted"/>
<dbReference type="EMBL" id="CAJVPW010012349">
    <property type="protein sequence ID" value="CAG8634671.1"/>
    <property type="molecule type" value="Genomic_DNA"/>
</dbReference>
<dbReference type="Proteomes" id="UP000789366">
    <property type="component" value="Unassembled WGS sequence"/>
</dbReference>
<evidence type="ECO:0000313" key="2">
    <source>
        <dbReference type="Proteomes" id="UP000789366"/>
    </source>
</evidence>